<dbReference type="PANTHER" id="PTHR11306:SF0">
    <property type="entry name" value="PHOSPHATIDYLGLYCEROL_PHOSPHATIDYLINOSITOL TRANSFER PROTEIN"/>
    <property type="match status" value="1"/>
</dbReference>
<evidence type="ECO:0000256" key="1">
    <source>
        <dbReference type="ARBA" id="ARBA00002053"/>
    </source>
</evidence>
<evidence type="ECO:0000256" key="2">
    <source>
        <dbReference type="ARBA" id="ARBA00006370"/>
    </source>
</evidence>
<dbReference type="InterPro" id="IPR014756">
    <property type="entry name" value="Ig_E-set"/>
</dbReference>
<dbReference type="InterPro" id="IPR033917">
    <property type="entry name" value="ML_PG-PI_TP"/>
</dbReference>
<evidence type="ECO:0000313" key="10">
    <source>
        <dbReference type="Proteomes" id="UP000288429"/>
    </source>
</evidence>
<comment type="similarity">
    <text evidence="2">Belongs to the NPC2 family.</text>
</comment>
<protein>
    <recommendedName>
        <fullName evidence="4">Phosphatidylglycerol/phosphatidylinositol transfer protein</fullName>
    </recommendedName>
</protein>
<keyword evidence="5" id="KW-0813">Transport</keyword>
<organism evidence="9 10">
    <name type="scientific">Fusarium ambrosium</name>
    <dbReference type="NCBI Taxonomy" id="131363"/>
    <lineage>
        <taxon>Eukaryota</taxon>
        <taxon>Fungi</taxon>
        <taxon>Dikarya</taxon>
        <taxon>Ascomycota</taxon>
        <taxon>Pezizomycotina</taxon>
        <taxon>Sordariomycetes</taxon>
        <taxon>Hypocreomycetidae</taxon>
        <taxon>Hypocreales</taxon>
        <taxon>Nectriaceae</taxon>
        <taxon>Fusarium</taxon>
        <taxon>Fusarium solani species complex</taxon>
    </lineage>
</organism>
<evidence type="ECO:0000256" key="7">
    <source>
        <dbReference type="ARBA" id="ARBA00023055"/>
    </source>
</evidence>
<reference evidence="9 10" key="1">
    <citation type="submission" date="2017-06" db="EMBL/GenBank/DDBJ databases">
        <title>Cmopartive genomic analysis of Ambrosia Fusariam Clade fungi.</title>
        <authorList>
            <person name="Stajich J.E."/>
            <person name="Carrillo J."/>
            <person name="Kijimoto T."/>
            <person name="Eskalen A."/>
            <person name="O'Donnell K."/>
            <person name="Kasson M."/>
        </authorList>
    </citation>
    <scope>NUCLEOTIDE SEQUENCE [LARGE SCALE GENOMIC DNA]</scope>
    <source>
        <strain evidence="9 10">NRRL 20438</strain>
    </source>
</reference>
<keyword evidence="10" id="KW-1185">Reference proteome</keyword>
<gene>
    <name evidence="9" type="ORF">CDV31_007881</name>
</gene>
<dbReference type="PANTHER" id="PTHR11306">
    <property type="entry name" value="NIEMANN PICK TYPE C2 PROTEIN NPC2-RELATED"/>
    <property type="match status" value="1"/>
</dbReference>
<keyword evidence="6" id="KW-0732">Signal</keyword>
<dbReference type="Proteomes" id="UP000288429">
    <property type="component" value="Unassembled WGS sequence"/>
</dbReference>
<comment type="subunit">
    <text evidence="3">Monomer.</text>
</comment>
<dbReference type="FunFam" id="2.60.40.770:FF:000004">
    <property type="entry name" value="Phosphatidylglycerol/phosphatidylinositol transfer protein"/>
    <property type="match status" value="1"/>
</dbReference>
<dbReference type="InterPro" id="IPR039670">
    <property type="entry name" value="NPC2-like"/>
</dbReference>
<dbReference type="SMART" id="SM00737">
    <property type="entry name" value="ML"/>
    <property type="match status" value="1"/>
</dbReference>
<sequence>MLRFCLGLSEDVTGSRRLHSHGKARSLFGALRIRPGVSFCILQGGEASRVLPSPSRPWPVVAIRVEPRSHDAFNTKPLAIFHSALITTSSSSALDFHLRHQPLYYLFHHHPPSTSSLTTRLWYHEILDRHRVSDRLPGASRGSQRPQWPGADVTINDDLKIPGDSPLELCPGDHAADLIRIDSVDLLPNPPQAGQELVIKAKGTVKQKIEEGAYVLLTVKYGLIRLISTKADLCEQIGNVDLKCPVEAGDLEILKTVDLPAEIPPGKYTVLADVFTVEDVQITCLTATVEFSRSSKGLFGLDL</sequence>
<dbReference type="GO" id="GO:0032366">
    <property type="term" value="P:intracellular sterol transport"/>
    <property type="evidence" value="ECO:0007669"/>
    <property type="project" value="InterPro"/>
</dbReference>
<evidence type="ECO:0000256" key="4">
    <source>
        <dbReference type="ARBA" id="ARBA00016056"/>
    </source>
</evidence>
<dbReference type="GO" id="GO:0032934">
    <property type="term" value="F:sterol binding"/>
    <property type="evidence" value="ECO:0007669"/>
    <property type="project" value="InterPro"/>
</dbReference>
<dbReference type="EMBL" id="NIZV01000100">
    <property type="protein sequence ID" value="RSM09020.1"/>
    <property type="molecule type" value="Genomic_DNA"/>
</dbReference>
<evidence type="ECO:0000259" key="8">
    <source>
        <dbReference type="SMART" id="SM00737"/>
    </source>
</evidence>
<dbReference type="SUPFAM" id="SSF81296">
    <property type="entry name" value="E set domains"/>
    <property type="match status" value="1"/>
</dbReference>
<dbReference type="AlphaFoldDB" id="A0A428U3X6"/>
<dbReference type="Pfam" id="PF02221">
    <property type="entry name" value="E1_DerP2_DerF2"/>
    <property type="match status" value="1"/>
</dbReference>
<accession>A0A428U3X6</accession>
<comment type="function">
    <text evidence="1">Catalyzes the intermembrane transfer of phosphatidylglycerol and phosphatidylinositol.</text>
</comment>
<feature type="domain" description="MD-2-related lipid-recognition" evidence="8">
    <location>
        <begin position="167"/>
        <end position="289"/>
    </location>
</feature>
<keyword evidence="7" id="KW-0445">Lipid transport</keyword>
<dbReference type="InterPro" id="IPR003172">
    <property type="entry name" value="ML_dom"/>
</dbReference>
<dbReference type="Gene3D" id="2.60.40.770">
    <property type="match status" value="1"/>
</dbReference>
<dbReference type="CDD" id="cd00917">
    <property type="entry name" value="PG-PI_TP"/>
    <property type="match status" value="1"/>
</dbReference>
<evidence type="ECO:0000313" key="9">
    <source>
        <dbReference type="EMBL" id="RSM09020.1"/>
    </source>
</evidence>
<evidence type="ECO:0000256" key="6">
    <source>
        <dbReference type="ARBA" id="ARBA00022729"/>
    </source>
</evidence>
<name>A0A428U3X6_9HYPO</name>
<comment type="caution">
    <text evidence="9">The sequence shown here is derived from an EMBL/GenBank/DDBJ whole genome shotgun (WGS) entry which is preliminary data.</text>
</comment>
<evidence type="ECO:0000256" key="5">
    <source>
        <dbReference type="ARBA" id="ARBA00022448"/>
    </source>
</evidence>
<evidence type="ECO:0000256" key="3">
    <source>
        <dbReference type="ARBA" id="ARBA00011245"/>
    </source>
</evidence>
<proteinExistence type="inferred from homology"/>